<comment type="caution">
    <text evidence="10">The sequence shown here is derived from an EMBL/GenBank/DDBJ whole genome shotgun (WGS) entry which is preliminary data.</text>
</comment>
<evidence type="ECO:0000313" key="10">
    <source>
        <dbReference type="EMBL" id="TVZ02530.1"/>
    </source>
</evidence>
<dbReference type="EMBL" id="RPFW01000005">
    <property type="protein sequence ID" value="TVZ02530.1"/>
    <property type="molecule type" value="Genomic_DNA"/>
</dbReference>
<dbReference type="Gene3D" id="1.20.140.10">
    <property type="entry name" value="Butyryl-CoA Dehydrogenase, subunit A, domain 3"/>
    <property type="match status" value="1"/>
</dbReference>
<proteinExistence type="inferred from homology"/>
<sequence length="382" mass="40904">MDFTLNEFEGELLDLGRTYAEREIAPVAAQAWHEERCPTELLRGLGELGLLGTLVPEKWGGIGSSTVGYVALLEALGSVDPSVASAWQAHSTIGSMPLLLFGNDEQRERWLRPLAEGRKLGAFGLTEPGAGSDVRSLRTRAERVSDGWVLTGQKAFISNAGTDMSFGVTVLARTGEDASGKPRFGSFIVPKDTEGFTMGPKLRGIGWKGLDTRDLFFDGVWVPDSQVVGEPGGGLGQFLSALEVGRISIAALSLGTASGAMRLALAYAKQHEQFGTPIASFQAIQFKLADMATEIEAARWLTYYAASLRDAGKPFKKEAAMAKLKASQVATAVVTEAVQIFGGAGYMLESDVARFYCDAKVLEIGEGTNEIQRLVIARELGC</sequence>
<dbReference type="Pfam" id="PF00441">
    <property type="entry name" value="Acyl-CoA_dh_1"/>
    <property type="match status" value="1"/>
</dbReference>
<dbReference type="Gene3D" id="2.40.110.10">
    <property type="entry name" value="Butyryl-CoA Dehydrogenase, subunit A, domain 2"/>
    <property type="match status" value="1"/>
</dbReference>
<dbReference type="InterPro" id="IPR006089">
    <property type="entry name" value="Acyl-CoA_DH_CS"/>
</dbReference>
<feature type="domain" description="Acyl-CoA oxidase/dehydrogenase middle" evidence="8">
    <location>
        <begin position="122"/>
        <end position="220"/>
    </location>
</feature>
<dbReference type="GO" id="GO:0050660">
    <property type="term" value="F:flavin adenine dinucleotide binding"/>
    <property type="evidence" value="ECO:0007669"/>
    <property type="project" value="InterPro"/>
</dbReference>
<dbReference type="RefSeq" id="WP_145857632.1">
    <property type="nucleotide sequence ID" value="NZ_RPFW01000005.1"/>
</dbReference>
<evidence type="ECO:0000259" key="7">
    <source>
        <dbReference type="Pfam" id="PF00441"/>
    </source>
</evidence>
<evidence type="ECO:0000259" key="9">
    <source>
        <dbReference type="Pfam" id="PF02771"/>
    </source>
</evidence>
<name>A0A6P2BU72_9ACTN</name>
<dbReference type="GO" id="GO:0003995">
    <property type="term" value="F:acyl-CoA dehydrogenase activity"/>
    <property type="evidence" value="ECO:0007669"/>
    <property type="project" value="InterPro"/>
</dbReference>
<dbReference type="SUPFAM" id="SSF56645">
    <property type="entry name" value="Acyl-CoA dehydrogenase NM domain-like"/>
    <property type="match status" value="1"/>
</dbReference>
<dbReference type="InterPro" id="IPR036250">
    <property type="entry name" value="AcylCo_DH-like_C"/>
</dbReference>
<feature type="domain" description="Acyl-CoA dehydrogenase/oxidase C-terminal" evidence="7">
    <location>
        <begin position="232"/>
        <end position="380"/>
    </location>
</feature>
<reference evidence="10 11" key="1">
    <citation type="submission" date="2018-11" db="EMBL/GenBank/DDBJ databases">
        <title>Trebonia kvetii gen.nov., sp.nov., a novel acidophilic actinobacterium, and proposal of the new actinobacterial family Treboniaceae fam. nov.</title>
        <authorList>
            <person name="Rapoport D."/>
            <person name="Sagova-Mareckova M."/>
            <person name="Sedlacek I."/>
            <person name="Provaznik J."/>
            <person name="Kralova S."/>
            <person name="Pavlinic D."/>
            <person name="Benes V."/>
            <person name="Kopecky J."/>
        </authorList>
    </citation>
    <scope>NUCLEOTIDE SEQUENCE [LARGE SCALE GENOMIC DNA]</scope>
    <source>
        <strain evidence="10 11">15Tr583</strain>
    </source>
</reference>
<evidence type="ECO:0000256" key="1">
    <source>
        <dbReference type="ARBA" id="ARBA00001974"/>
    </source>
</evidence>
<comment type="similarity">
    <text evidence="2 6">Belongs to the acyl-CoA dehydrogenase family.</text>
</comment>
<evidence type="ECO:0000256" key="4">
    <source>
        <dbReference type="ARBA" id="ARBA00022827"/>
    </source>
</evidence>
<keyword evidence="11" id="KW-1185">Reference proteome</keyword>
<dbReference type="Pfam" id="PF02771">
    <property type="entry name" value="Acyl-CoA_dh_N"/>
    <property type="match status" value="1"/>
</dbReference>
<evidence type="ECO:0000256" key="3">
    <source>
        <dbReference type="ARBA" id="ARBA00022630"/>
    </source>
</evidence>
<dbReference type="PIRSF" id="PIRSF016578">
    <property type="entry name" value="HsaA"/>
    <property type="match status" value="1"/>
</dbReference>
<evidence type="ECO:0000256" key="2">
    <source>
        <dbReference type="ARBA" id="ARBA00009347"/>
    </source>
</evidence>
<keyword evidence="4 6" id="KW-0274">FAD</keyword>
<dbReference type="SUPFAM" id="SSF47203">
    <property type="entry name" value="Acyl-CoA dehydrogenase C-terminal domain-like"/>
    <property type="match status" value="1"/>
</dbReference>
<protein>
    <submittedName>
        <fullName evidence="10">Acyl-CoA dehydrogenase</fullName>
    </submittedName>
</protein>
<evidence type="ECO:0000259" key="8">
    <source>
        <dbReference type="Pfam" id="PF02770"/>
    </source>
</evidence>
<evidence type="ECO:0000313" key="11">
    <source>
        <dbReference type="Proteomes" id="UP000460272"/>
    </source>
</evidence>
<keyword evidence="5 6" id="KW-0560">Oxidoreductase</keyword>
<dbReference type="Proteomes" id="UP000460272">
    <property type="component" value="Unassembled WGS sequence"/>
</dbReference>
<dbReference type="FunFam" id="1.10.540.10:FF:000026">
    <property type="entry name" value="Acyl-CoA dehydrogenase medium chain"/>
    <property type="match status" value="1"/>
</dbReference>
<feature type="domain" description="Acyl-CoA dehydrogenase/oxidase N-terminal" evidence="9">
    <location>
        <begin position="11"/>
        <end position="117"/>
    </location>
</feature>
<evidence type="ECO:0000256" key="5">
    <source>
        <dbReference type="ARBA" id="ARBA00023002"/>
    </source>
</evidence>
<dbReference type="AlphaFoldDB" id="A0A6P2BU72"/>
<dbReference type="InterPro" id="IPR013786">
    <property type="entry name" value="AcylCoA_DH/ox_N"/>
</dbReference>
<dbReference type="InterPro" id="IPR046373">
    <property type="entry name" value="Acyl-CoA_Oxase/DH_mid-dom_sf"/>
</dbReference>
<accession>A0A6P2BU72</accession>
<dbReference type="PANTHER" id="PTHR43884:SF12">
    <property type="entry name" value="ISOVALERYL-COA DEHYDROGENASE, MITOCHONDRIAL-RELATED"/>
    <property type="match status" value="1"/>
</dbReference>
<keyword evidence="3 6" id="KW-0285">Flavoprotein</keyword>
<dbReference type="InterPro" id="IPR009100">
    <property type="entry name" value="AcylCoA_DH/oxidase_NM_dom_sf"/>
</dbReference>
<dbReference type="Pfam" id="PF02770">
    <property type="entry name" value="Acyl-CoA_dh_M"/>
    <property type="match status" value="1"/>
</dbReference>
<dbReference type="PANTHER" id="PTHR43884">
    <property type="entry name" value="ACYL-COA DEHYDROGENASE"/>
    <property type="match status" value="1"/>
</dbReference>
<dbReference type="OrthoDB" id="2769798at2"/>
<dbReference type="PROSITE" id="PS00072">
    <property type="entry name" value="ACYL_COA_DH_1"/>
    <property type="match status" value="1"/>
</dbReference>
<dbReference type="FunFam" id="1.20.140.10:FF:000004">
    <property type="entry name" value="Acyl-CoA dehydrogenase FadE25"/>
    <property type="match status" value="1"/>
</dbReference>
<dbReference type="Gene3D" id="1.10.540.10">
    <property type="entry name" value="Acyl-CoA dehydrogenase/oxidase, N-terminal domain"/>
    <property type="match status" value="1"/>
</dbReference>
<evidence type="ECO:0000256" key="6">
    <source>
        <dbReference type="RuleBase" id="RU362125"/>
    </source>
</evidence>
<dbReference type="InterPro" id="IPR006091">
    <property type="entry name" value="Acyl-CoA_Oxase/DH_mid-dom"/>
</dbReference>
<gene>
    <name evidence="10" type="ORF">EAS64_27480</name>
</gene>
<dbReference type="InterPro" id="IPR009075">
    <property type="entry name" value="AcylCo_DH/oxidase_C"/>
</dbReference>
<organism evidence="10 11">
    <name type="scientific">Trebonia kvetii</name>
    <dbReference type="NCBI Taxonomy" id="2480626"/>
    <lineage>
        <taxon>Bacteria</taxon>
        <taxon>Bacillati</taxon>
        <taxon>Actinomycetota</taxon>
        <taxon>Actinomycetes</taxon>
        <taxon>Streptosporangiales</taxon>
        <taxon>Treboniaceae</taxon>
        <taxon>Trebonia</taxon>
    </lineage>
</organism>
<comment type="cofactor">
    <cofactor evidence="1 6">
        <name>FAD</name>
        <dbReference type="ChEBI" id="CHEBI:57692"/>
    </cofactor>
</comment>
<dbReference type="InterPro" id="IPR037069">
    <property type="entry name" value="AcylCoA_DH/ox_N_sf"/>
</dbReference>
<dbReference type="PROSITE" id="PS00073">
    <property type="entry name" value="ACYL_COA_DH_2"/>
    <property type="match status" value="1"/>
</dbReference>
<dbReference type="FunFam" id="2.40.110.10:FF:000002">
    <property type="entry name" value="Acyl-CoA dehydrogenase fadE12"/>
    <property type="match status" value="1"/>
</dbReference>